<reference evidence="4 5" key="1">
    <citation type="journal article" date="2015" name="Genome Announc.">
        <title>Expanding the biotechnology potential of lactobacilli through comparative genomics of 213 strains and associated genera.</title>
        <authorList>
            <person name="Sun Z."/>
            <person name="Harris H.M."/>
            <person name="McCann A."/>
            <person name="Guo C."/>
            <person name="Argimon S."/>
            <person name="Zhang W."/>
            <person name="Yang X."/>
            <person name="Jeffery I.B."/>
            <person name="Cooney J.C."/>
            <person name="Kagawa T.F."/>
            <person name="Liu W."/>
            <person name="Song Y."/>
            <person name="Salvetti E."/>
            <person name="Wrobel A."/>
            <person name="Rasinkangas P."/>
            <person name="Parkhill J."/>
            <person name="Rea M.C."/>
            <person name="O'Sullivan O."/>
            <person name="Ritari J."/>
            <person name="Douillard F.P."/>
            <person name="Paul Ross R."/>
            <person name="Yang R."/>
            <person name="Briner A.E."/>
            <person name="Felis G.E."/>
            <person name="de Vos W.M."/>
            <person name="Barrangou R."/>
            <person name="Klaenhammer T.R."/>
            <person name="Caufield P.W."/>
            <person name="Cui Y."/>
            <person name="Zhang H."/>
            <person name="O'Toole P.W."/>
        </authorList>
    </citation>
    <scope>NUCLEOTIDE SEQUENCE [LARGE SCALE GENOMIC DNA]</scope>
    <source>
        <strain evidence="4 5">DSM 12361</strain>
    </source>
</reference>
<comment type="caution">
    <text evidence="4">The sequence shown here is derived from an EMBL/GenBank/DDBJ whole genome shotgun (WGS) entry which is preliminary data.</text>
</comment>
<dbReference type="Proteomes" id="UP000051794">
    <property type="component" value="Unassembled WGS sequence"/>
</dbReference>
<dbReference type="EMBL" id="AZCK01000003">
    <property type="protein sequence ID" value="KRK24252.1"/>
    <property type="molecule type" value="Genomic_DNA"/>
</dbReference>
<dbReference type="GO" id="GO:0043456">
    <property type="term" value="P:regulation of pentose-phosphate shunt"/>
    <property type="evidence" value="ECO:0007669"/>
    <property type="project" value="TreeGrafter"/>
</dbReference>
<protein>
    <submittedName>
        <fullName evidence="4">Phosphoglycerate mutase</fullName>
    </submittedName>
</protein>
<feature type="active site" description="Proton donor/acceptor" evidence="2">
    <location>
        <position position="97"/>
    </location>
</feature>
<dbReference type="GO" id="GO:0045820">
    <property type="term" value="P:negative regulation of glycolytic process"/>
    <property type="evidence" value="ECO:0007669"/>
    <property type="project" value="TreeGrafter"/>
</dbReference>
<dbReference type="PATRIC" id="fig|1423768.4.peg.1071"/>
<dbReference type="Gene3D" id="3.40.50.1240">
    <property type="entry name" value="Phosphoglycerate mutase-like"/>
    <property type="match status" value="1"/>
</dbReference>
<keyword evidence="1" id="KW-0378">Hydrolase</keyword>
<dbReference type="AlphaFoldDB" id="A0A0R1FQU7"/>
<feature type="active site" description="Tele-phosphohistidine intermediate" evidence="2">
    <location>
        <position position="20"/>
    </location>
</feature>
<feature type="binding site" evidence="3">
    <location>
        <begin position="97"/>
        <end position="100"/>
    </location>
    <ligand>
        <name>substrate</name>
    </ligand>
</feature>
<dbReference type="InterPro" id="IPR013078">
    <property type="entry name" value="His_Pase_superF_clade-1"/>
</dbReference>
<dbReference type="Pfam" id="PF00300">
    <property type="entry name" value="His_Phos_1"/>
    <property type="match status" value="1"/>
</dbReference>
<accession>A0A0R1FQU7</accession>
<dbReference type="InterPro" id="IPR051695">
    <property type="entry name" value="Phosphoglycerate_Mutase"/>
</dbReference>
<dbReference type="SMART" id="SM00855">
    <property type="entry name" value="PGAM"/>
    <property type="match status" value="1"/>
</dbReference>
<dbReference type="GO" id="GO:0004331">
    <property type="term" value="F:fructose-2,6-bisphosphate 2-phosphatase activity"/>
    <property type="evidence" value="ECO:0007669"/>
    <property type="project" value="TreeGrafter"/>
</dbReference>
<proteinExistence type="predicted"/>
<evidence type="ECO:0000256" key="1">
    <source>
        <dbReference type="ARBA" id="ARBA00022801"/>
    </source>
</evidence>
<name>A0A0R1FQU7_9LACO</name>
<dbReference type="PANTHER" id="PTHR46517:SF1">
    <property type="entry name" value="FRUCTOSE-2,6-BISPHOSPHATASE TIGAR"/>
    <property type="match status" value="1"/>
</dbReference>
<dbReference type="CDD" id="cd07067">
    <property type="entry name" value="HP_PGM_like"/>
    <property type="match status" value="1"/>
</dbReference>
<feature type="binding site" evidence="3">
    <location>
        <position position="69"/>
    </location>
    <ligand>
        <name>substrate</name>
    </ligand>
</feature>
<evidence type="ECO:0000256" key="2">
    <source>
        <dbReference type="PIRSR" id="PIRSR613078-1"/>
    </source>
</evidence>
<dbReference type="InterPro" id="IPR029033">
    <property type="entry name" value="His_PPase_superfam"/>
</dbReference>
<sequence>MLLAKKGMNVITFNLYVVRHGQTYFNIYNRLQGWSNSPLTDKGIAGAEKTANKLADTHFSAAYCSDTTRAMHTAKIILDGNKASSVKEPTISNYLREEFYGYYEGNDMDQTWYVAGAPHGLPTFKDIVTKYSIGKAKDFLKEADPFHQAESNEEYWNRWDKGLDLIRNDENIKDGDNVLLISHGNAVLSLVERFGKGKYDVRERPANGSLTKMEVSDDQIRITDYNIQ</sequence>
<evidence type="ECO:0000256" key="3">
    <source>
        <dbReference type="PIRSR" id="PIRSR613078-2"/>
    </source>
</evidence>
<dbReference type="PANTHER" id="PTHR46517">
    <property type="entry name" value="FRUCTOSE-2,6-BISPHOSPHATASE TIGAR"/>
    <property type="match status" value="1"/>
</dbReference>
<feature type="binding site" evidence="3">
    <location>
        <begin position="19"/>
        <end position="26"/>
    </location>
    <ligand>
        <name>substrate</name>
    </ligand>
</feature>
<evidence type="ECO:0000313" key="5">
    <source>
        <dbReference type="Proteomes" id="UP000051794"/>
    </source>
</evidence>
<dbReference type="GO" id="GO:0005829">
    <property type="term" value="C:cytosol"/>
    <property type="evidence" value="ECO:0007669"/>
    <property type="project" value="TreeGrafter"/>
</dbReference>
<gene>
    <name evidence="4" type="ORF">FD43_GL001063</name>
</gene>
<dbReference type="SUPFAM" id="SSF53254">
    <property type="entry name" value="Phosphoglycerate mutase-like"/>
    <property type="match status" value="1"/>
</dbReference>
<evidence type="ECO:0000313" key="4">
    <source>
        <dbReference type="EMBL" id="KRK24252.1"/>
    </source>
</evidence>
<organism evidence="4 5">
    <name type="scientific">Apilactobacillus kunkeei DSM 12361 = ATCC 700308</name>
    <dbReference type="NCBI Taxonomy" id="1423768"/>
    <lineage>
        <taxon>Bacteria</taxon>
        <taxon>Bacillati</taxon>
        <taxon>Bacillota</taxon>
        <taxon>Bacilli</taxon>
        <taxon>Lactobacillales</taxon>
        <taxon>Lactobacillaceae</taxon>
        <taxon>Apilactobacillus</taxon>
    </lineage>
</organism>